<evidence type="ECO:0000256" key="1">
    <source>
        <dbReference type="SAM" id="Phobius"/>
    </source>
</evidence>
<name>A0ABU6RRR1_9FABA</name>
<evidence type="ECO:0000313" key="2">
    <source>
        <dbReference type="EMBL" id="MED6126715.1"/>
    </source>
</evidence>
<accession>A0ABU6RRR1</accession>
<comment type="caution">
    <text evidence="2">The sequence shown here is derived from an EMBL/GenBank/DDBJ whole genome shotgun (WGS) entry which is preliminary data.</text>
</comment>
<dbReference type="Proteomes" id="UP001341840">
    <property type="component" value="Unassembled WGS sequence"/>
</dbReference>
<proteinExistence type="predicted"/>
<protein>
    <submittedName>
        <fullName evidence="2">Uncharacterized protein</fullName>
    </submittedName>
</protein>
<keyword evidence="1" id="KW-0812">Transmembrane</keyword>
<sequence>MRLEVCWKWFGAAPRRAVGWVCVPPVREITIVIPKMRIVSGGILRFKVDDCPIVRVIIFSAKNLFSSTLFFGILHRIFFLFFNFGILRAARITGVTSVLGRGFAADSDLRAASLGEGRVGGPKAFAFPLAEGEGDALPKTG</sequence>
<organism evidence="2 3">
    <name type="scientific">Stylosanthes scabra</name>
    <dbReference type="NCBI Taxonomy" id="79078"/>
    <lineage>
        <taxon>Eukaryota</taxon>
        <taxon>Viridiplantae</taxon>
        <taxon>Streptophyta</taxon>
        <taxon>Embryophyta</taxon>
        <taxon>Tracheophyta</taxon>
        <taxon>Spermatophyta</taxon>
        <taxon>Magnoliopsida</taxon>
        <taxon>eudicotyledons</taxon>
        <taxon>Gunneridae</taxon>
        <taxon>Pentapetalae</taxon>
        <taxon>rosids</taxon>
        <taxon>fabids</taxon>
        <taxon>Fabales</taxon>
        <taxon>Fabaceae</taxon>
        <taxon>Papilionoideae</taxon>
        <taxon>50 kb inversion clade</taxon>
        <taxon>dalbergioids sensu lato</taxon>
        <taxon>Dalbergieae</taxon>
        <taxon>Pterocarpus clade</taxon>
        <taxon>Stylosanthes</taxon>
    </lineage>
</organism>
<feature type="transmembrane region" description="Helical" evidence="1">
    <location>
        <begin position="69"/>
        <end position="87"/>
    </location>
</feature>
<keyword evidence="1" id="KW-0472">Membrane</keyword>
<dbReference type="EMBL" id="JASCZI010031407">
    <property type="protein sequence ID" value="MED6126715.1"/>
    <property type="molecule type" value="Genomic_DNA"/>
</dbReference>
<reference evidence="2 3" key="1">
    <citation type="journal article" date="2023" name="Plants (Basel)">
        <title>Bridging the Gap: Combining Genomics and Transcriptomics Approaches to Understand Stylosanthes scabra, an Orphan Legume from the Brazilian Caatinga.</title>
        <authorList>
            <person name="Ferreira-Neto J.R.C."/>
            <person name="da Silva M.D."/>
            <person name="Binneck E."/>
            <person name="de Melo N.F."/>
            <person name="da Silva R.H."/>
            <person name="de Melo A.L.T.M."/>
            <person name="Pandolfi V."/>
            <person name="Bustamante F.O."/>
            <person name="Brasileiro-Vidal A.C."/>
            <person name="Benko-Iseppon A.M."/>
        </authorList>
    </citation>
    <scope>NUCLEOTIDE SEQUENCE [LARGE SCALE GENOMIC DNA]</scope>
    <source>
        <tissue evidence="2">Leaves</tissue>
    </source>
</reference>
<evidence type="ECO:0000313" key="3">
    <source>
        <dbReference type="Proteomes" id="UP001341840"/>
    </source>
</evidence>
<keyword evidence="1" id="KW-1133">Transmembrane helix</keyword>
<keyword evidence="3" id="KW-1185">Reference proteome</keyword>
<gene>
    <name evidence="2" type="ORF">PIB30_081049</name>
</gene>